<dbReference type="AlphaFoldDB" id="A0AAV2GIY5"/>
<evidence type="ECO:0000313" key="1">
    <source>
        <dbReference type="EMBL" id="CAL1410706.1"/>
    </source>
</evidence>
<gene>
    <name evidence="1" type="ORF">LTRI10_LOCUS50104</name>
</gene>
<proteinExistence type="predicted"/>
<dbReference type="PANTHER" id="PTHR32246:SF103">
    <property type="entry name" value="CALCIUM-DEPENDENT LIPID-BINDING (CALB DOMAIN) FAMILY PROTEIN"/>
    <property type="match status" value="1"/>
</dbReference>
<name>A0AAV2GIY5_9ROSI</name>
<reference evidence="1 2" key="1">
    <citation type="submission" date="2024-04" db="EMBL/GenBank/DDBJ databases">
        <authorList>
            <person name="Fracassetti M."/>
        </authorList>
    </citation>
    <scope>NUCLEOTIDE SEQUENCE [LARGE SCALE GENOMIC DNA]</scope>
</reference>
<sequence length="169" mass="17782">MPTLQPFTTSFFPSSLSSADVAVAASPSSSPMPTATPDLRRAGCLHRPAAPAVPAIMIEIYAAAWLRDVQIGSVRVLISNVQIDVQIVALQIRRPSGRPQGILYTELSASGVGFGVNDLLDAKATAGGAKNLEEKTANASGTNSYWYATTTHWYVPVAPLSLLTGTTII</sequence>
<dbReference type="PANTHER" id="PTHR32246">
    <property type="entry name" value="INGRESSION PROTEIN FIC1"/>
    <property type="match status" value="1"/>
</dbReference>
<dbReference type="Proteomes" id="UP001497516">
    <property type="component" value="Chromosome 9"/>
</dbReference>
<organism evidence="1 2">
    <name type="scientific">Linum trigynum</name>
    <dbReference type="NCBI Taxonomy" id="586398"/>
    <lineage>
        <taxon>Eukaryota</taxon>
        <taxon>Viridiplantae</taxon>
        <taxon>Streptophyta</taxon>
        <taxon>Embryophyta</taxon>
        <taxon>Tracheophyta</taxon>
        <taxon>Spermatophyta</taxon>
        <taxon>Magnoliopsida</taxon>
        <taxon>eudicotyledons</taxon>
        <taxon>Gunneridae</taxon>
        <taxon>Pentapetalae</taxon>
        <taxon>rosids</taxon>
        <taxon>fabids</taxon>
        <taxon>Malpighiales</taxon>
        <taxon>Linaceae</taxon>
        <taxon>Linum</taxon>
    </lineage>
</organism>
<accession>A0AAV2GIY5</accession>
<keyword evidence="2" id="KW-1185">Reference proteome</keyword>
<evidence type="ECO:0000313" key="2">
    <source>
        <dbReference type="Proteomes" id="UP001497516"/>
    </source>
</evidence>
<protein>
    <submittedName>
        <fullName evidence="1">Uncharacterized protein</fullName>
    </submittedName>
</protein>
<dbReference type="EMBL" id="OZ034822">
    <property type="protein sequence ID" value="CAL1410706.1"/>
    <property type="molecule type" value="Genomic_DNA"/>
</dbReference>